<comment type="caution">
    <text evidence="2">The sequence shown here is derived from an EMBL/GenBank/DDBJ whole genome shotgun (WGS) entry which is preliminary data.</text>
</comment>
<name>A0ABQ4R8W9_9HYPH</name>
<gene>
    <name evidence="2" type="ORF">OPKNFCMD_6011</name>
</gene>
<dbReference type="EMBL" id="BPQH01000026">
    <property type="protein sequence ID" value="GJD53239.1"/>
    <property type="molecule type" value="Genomic_DNA"/>
</dbReference>
<organism evidence="2 3">
    <name type="scientific">Methylobacterium crusticola</name>
    <dbReference type="NCBI Taxonomy" id="1697972"/>
    <lineage>
        <taxon>Bacteria</taxon>
        <taxon>Pseudomonadati</taxon>
        <taxon>Pseudomonadota</taxon>
        <taxon>Alphaproteobacteria</taxon>
        <taxon>Hyphomicrobiales</taxon>
        <taxon>Methylobacteriaceae</taxon>
        <taxon>Methylobacterium</taxon>
    </lineage>
</organism>
<evidence type="ECO:0000313" key="3">
    <source>
        <dbReference type="Proteomes" id="UP001055167"/>
    </source>
</evidence>
<dbReference type="RefSeq" id="WP_128564769.1">
    <property type="nucleotide sequence ID" value="NZ_BPQH01000026.1"/>
</dbReference>
<evidence type="ECO:0000256" key="1">
    <source>
        <dbReference type="SAM" id="MobiDB-lite"/>
    </source>
</evidence>
<sequence>MCEPIDRLCDALRIKLHGIDRRLEALKSNGSGTSDTSRHRIESQIVLVAQRIHGRRSAIAAASARVTAWTEGKRSLGDAAQGREDRSLRRLNDRADGAETYALAAFELAAAAADAATNAALEALLARREATEAALPARTGDAPVSTPAATHAGGCA</sequence>
<feature type="region of interest" description="Disordered" evidence="1">
    <location>
        <begin position="134"/>
        <end position="156"/>
    </location>
</feature>
<accession>A0ABQ4R8W9</accession>
<evidence type="ECO:0000313" key="2">
    <source>
        <dbReference type="EMBL" id="GJD53239.1"/>
    </source>
</evidence>
<dbReference type="Proteomes" id="UP001055167">
    <property type="component" value="Unassembled WGS sequence"/>
</dbReference>
<reference evidence="2" key="2">
    <citation type="submission" date="2021-08" db="EMBL/GenBank/DDBJ databases">
        <authorList>
            <person name="Tani A."/>
            <person name="Ola A."/>
            <person name="Ogura Y."/>
            <person name="Katsura K."/>
            <person name="Hayashi T."/>
        </authorList>
    </citation>
    <scope>NUCLEOTIDE SEQUENCE</scope>
    <source>
        <strain evidence="2">KCTC 52305</strain>
    </source>
</reference>
<protein>
    <submittedName>
        <fullName evidence="2">Uncharacterized protein</fullName>
    </submittedName>
</protein>
<reference evidence="2" key="1">
    <citation type="journal article" date="2021" name="Front. Microbiol.">
        <title>Comprehensive Comparative Genomics and Phenotyping of Methylobacterium Species.</title>
        <authorList>
            <person name="Alessa O."/>
            <person name="Ogura Y."/>
            <person name="Fujitani Y."/>
            <person name="Takami H."/>
            <person name="Hayashi T."/>
            <person name="Sahin N."/>
            <person name="Tani A."/>
        </authorList>
    </citation>
    <scope>NUCLEOTIDE SEQUENCE</scope>
    <source>
        <strain evidence="2">KCTC 52305</strain>
    </source>
</reference>
<keyword evidence="3" id="KW-1185">Reference proteome</keyword>
<proteinExistence type="predicted"/>